<evidence type="ECO:0000259" key="1">
    <source>
        <dbReference type="Pfam" id="PF06114"/>
    </source>
</evidence>
<dbReference type="Gene3D" id="1.10.10.2910">
    <property type="match status" value="1"/>
</dbReference>
<dbReference type="PANTHER" id="PTHR43236">
    <property type="entry name" value="ANTITOXIN HIGA1"/>
    <property type="match status" value="1"/>
</dbReference>
<dbReference type="AlphaFoldDB" id="A0A1I2FDE0"/>
<proteinExistence type="predicted"/>
<dbReference type="InterPro" id="IPR052345">
    <property type="entry name" value="Rad_response_metalloprotease"/>
</dbReference>
<dbReference type="InterPro" id="IPR010359">
    <property type="entry name" value="IrrE_HExxH"/>
</dbReference>
<dbReference type="PANTHER" id="PTHR43236:SF1">
    <property type="entry name" value="BLL7220 PROTEIN"/>
    <property type="match status" value="1"/>
</dbReference>
<dbReference type="EMBL" id="FOLQ01000025">
    <property type="protein sequence ID" value="SFF03255.1"/>
    <property type="molecule type" value="Genomic_DNA"/>
</dbReference>
<protein>
    <recommendedName>
        <fullName evidence="1">IrrE N-terminal-like domain-containing protein</fullName>
    </recommendedName>
</protein>
<dbReference type="OrthoDB" id="9794834at2"/>
<evidence type="ECO:0000313" key="3">
    <source>
        <dbReference type="Proteomes" id="UP000198598"/>
    </source>
</evidence>
<name>A0A1I2FDE0_9BACT</name>
<accession>A0A1I2FDE0</accession>
<dbReference type="RefSeq" id="WP_093833750.1">
    <property type="nucleotide sequence ID" value="NZ_FOLQ01000025.1"/>
</dbReference>
<organism evidence="2 3">
    <name type="scientific">Spirosoma endophyticum</name>
    <dbReference type="NCBI Taxonomy" id="662367"/>
    <lineage>
        <taxon>Bacteria</taxon>
        <taxon>Pseudomonadati</taxon>
        <taxon>Bacteroidota</taxon>
        <taxon>Cytophagia</taxon>
        <taxon>Cytophagales</taxon>
        <taxon>Cytophagaceae</taxon>
        <taxon>Spirosoma</taxon>
    </lineage>
</organism>
<gene>
    <name evidence="2" type="ORF">SAMN05216167_12553</name>
</gene>
<evidence type="ECO:0000313" key="2">
    <source>
        <dbReference type="EMBL" id="SFF03255.1"/>
    </source>
</evidence>
<dbReference type="STRING" id="662367.SAMN05216167_12553"/>
<feature type="domain" description="IrrE N-terminal-like" evidence="1">
    <location>
        <begin position="78"/>
        <end position="169"/>
    </location>
</feature>
<reference evidence="2 3" key="1">
    <citation type="submission" date="2016-10" db="EMBL/GenBank/DDBJ databases">
        <authorList>
            <person name="de Groot N.N."/>
        </authorList>
    </citation>
    <scope>NUCLEOTIDE SEQUENCE [LARGE SCALE GENOMIC DNA]</scope>
    <source>
        <strain evidence="2 3">DSM 26130</strain>
    </source>
</reference>
<dbReference type="Proteomes" id="UP000198598">
    <property type="component" value="Unassembled WGS sequence"/>
</dbReference>
<sequence>MSYVFWNARQRVIAELAETIAATYFKKAPIEPALIADEEGISYCYGHYQNSFDGLLHCQEEHFHIFLNLDRLGERDWPRTRFTFGHELGHYFIDEHRNELLSGKTPAHPSFNKLFQKNPVEIEADYFASCLLMPADFFRNFCVRSILNEALLENLSKHFQTSLSSTIFRYYNLNISPIAIIMSKAGKVEKVMATSDFKFWGRPVKGSPIPPTTVAGEYYTQGKKYDSTEQLFADDWFTDKNAEQIQLYEKCYYLANNSVISLIWIKERY</sequence>
<keyword evidence="3" id="KW-1185">Reference proteome</keyword>
<dbReference type="Pfam" id="PF06114">
    <property type="entry name" value="Peptidase_M78"/>
    <property type="match status" value="1"/>
</dbReference>